<accession>A0A9N8DF65</accession>
<protein>
    <submittedName>
        <fullName evidence="1">Uncharacterized protein</fullName>
    </submittedName>
</protein>
<proteinExistence type="predicted"/>
<reference evidence="1" key="1">
    <citation type="submission" date="2020-06" db="EMBL/GenBank/DDBJ databases">
        <authorList>
            <consortium name="Plant Systems Biology data submission"/>
        </authorList>
    </citation>
    <scope>NUCLEOTIDE SEQUENCE</scope>
    <source>
        <strain evidence="1">D6</strain>
    </source>
</reference>
<evidence type="ECO:0000313" key="2">
    <source>
        <dbReference type="Proteomes" id="UP001153069"/>
    </source>
</evidence>
<organism evidence="1 2">
    <name type="scientific">Seminavis robusta</name>
    <dbReference type="NCBI Taxonomy" id="568900"/>
    <lineage>
        <taxon>Eukaryota</taxon>
        <taxon>Sar</taxon>
        <taxon>Stramenopiles</taxon>
        <taxon>Ochrophyta</taxon>
        <taxon>Bacillariophyta</taxon>
        <taxon>Bacillariophyceae</taxon>
        <taxon>Bacillariophycidae</taxon>
        <taxon>Naviculales</taxon>
        <taxon>Naviculaceae</taxon>
        <taxon>Seminavis</taxon>
    </lineage>
</organism>
<dbReference type="AlphaFoldDB" id="A0A9N8DF65"/>
<evidence type="ECO:0000313" key="1">
    <source>
        <dbReference type="EMBL" id="CAB9500655.1"/>
    </source>
</evidence>
<dbReference type="EMBL" id="CAICTM010000088">
    <property type="protein sequence ID" value="CAB9500655.1"/>
    <property type="molecule type" value="Genomic_DNA"/>
</dbReference>
<comment type="caution">
    <text evidence="1">The sequence shown here is derived from an EMBL/GenBank/DDBJ whole genome shotgun (WGS) entry which is preliminary data.</text>
</comment>
<sequence>MVAFNTRSFKIKAALVSVCIALGTLSWMIRGATKQEHAVKDPNTCLYVPGGGFSGFFYNIGHLQATSTAKPTSANKLIAGSENDNGDTDYYCYSAGCLATTAALGNITVYDVYGACMDIQDLMWTGDISQFEVVEEFVDYLISTGRERTLNDAALAKMHIITTVVLPAEGWLSLPKLETVVRTPQSLEELKEMLLQTAWIPGVTGNGLVSDDHLDGGLTIFSHPDCPSAVEPPQLTWTWESLAFYANALFGVNMSKEQAERFWSAGVKRGLQVAGHKVR</sequence>
<name>A0A9N8DF65_9STRA</name>
<keyword evidence="2" id="KW-1185">Reference proteome</keyword>
<dbReference type="OrthoDB" id="47659at2759"/>
<gene>
    <name evidence="1" type="ORF">SEMRO_89_G046750.1</name>
</gene>
<dbReference type="Proteomes" id="UP001153069">
    <property type="component" value="Unassembled WGS sequence"/>
</dbReference>